<evidence type="ECO:0000256" key="1">
    <source>
        <dbReference type="SAM" id="MobiDB-lite"/>
    </source>
</evidence>
<proteinExistence type="predicted"/>
<evidence type="ECO:0000313" key="4">
    <source>
        <dbReference type="EMBL" id="RKO97109.1"/>
    </source>
</evidence>
<dbReference type="SUPFAM" id="SSF55221">
    <property type="entry name" value="Yeast killer toxins"/>
    <property type="match status" value="1"/>
</dbReference>
<feature type="chain" id="PRO_5020963782" description="Killer toxin Kp4 domain-containing protein" evidence="2">
    <location>
        <begin position="26"/>
        <end position="275"/>
    </location>
</feature>
<gene>
    <name evidence="4" type="ORF">CAUPRSCDRAFT_11200</name>
</gene>
<dbReference type="InterPro" id="IPR011329">
    <property type="entry name" value="Killer_tox_Kp4/SMK"/>
</dbReference>
<evidence type="ECO:0000259" key="3">
    <source>
        <dbReference type="Pfam" id="PF09044"/>
    </source>
</evidence>
<evidence type="ECO:0000256" key="2">
    <source>
        <dbReference type="SAM" id="SignalP"/>
    </source>
</evidence>
<dbReference type="EMBL" id="ML009409">
    <property type="protein sequence ID" value="RKO97109.1"/>
    <property type="molecule type" value="Genomic_DNA"/>
</dbReference>
<dbReference type="Pfam" id="PF09044">
    <property type="entry name" value="Kp4"/>
    <property type="match status" value="1"/>
</dbReference>
<feature type="compositionally biased region" description="Low complexity" evidence="1">
    <location>
        <begin position="251"/>
        <end position="260"/>
    </location>
</feature>
<feature type="region of interest" description="Disordered" evidence="1">
    <location>
        <begin position="251"/>
        <end position="275"/>
    </location>
</feature>
<feature type="domain" description="Killer toxin Kp4" evidence="3">
    <location>
        <begin position="19"/>
        <end position="144"/>
    </location>
</feature>
<dbReference type="AlphaFoldDB" id="A0A4P9WUY9"/>
<feature type="signal peptide" evidence="2">
    <location>
        <begin position="1"/>
        <end position="25"/>
    </location>
</feature>
<organism evidence="4 5">
    <name type="scientific">Caulochytrium protostelioides</name>
    <dbReference type="NCBI Taxonomy" id="1555241"/>
    <lineage>
        <taxon>Eukaryota</taxon>
        <taxon>Fungi</taxon>
        <taxon>Fungi incertae sedis</taxon>
        <taxon>Chytridiomycota</taxon>
        <taxon>Chytridiomycota incertae sedis</taxon>
        <taxon>Chytridiomycetes</taxon>
        <taxon>Caulochytriales</taxon>
        <taxon>Caulochytriaceae</taxon>
        <taxon>Caulochytrium</taxon>
    </lineage>
</organism>
<sequence length="275" mass="29902">MLSRSPTVLLMFVMGLFTLMGAADATIHCRGSVLCRTAGGDVVNKGDTRLEAIERYLLSIHELQLYQDSEHIACLQTRLGGGICAFFENTQKDNGRYLLTAKLAQALTNELKNKGCKACGNTSVDRITTENSQFQGRFVVNYVSKAKCNGICPPKLGLAIGQYGPYPNGSYQNGYNVIGNPSMRIDNGGAYSGGYQNGYQQNGYQQNGYQQSGYFPSQAVNTNYDNTYIYNAVQASNQGYNPYGNGQYNGQYNGQSNGQYSPGGQPVYGSPVVAY</sequence>
<name>A0A4P9WUY9_9FUNG</name>
<accession>A0A4P9WUY9</accession>
<dbReference type="Proteomes" id="UP000268535">
    <property type="component" value="Unassembled WGS sequence"/>
</dbReference>
<dbReference type="InterPro" id="IPR015131">
    <property type="entry name" value="Killer_tox_Kp4"/>
</dbReference>
<reference evidence="5" key="1">
    <citation type="journal article" date="2018" name="Nat. Microbiol.">
        <title>Leveraging single-cell genomics to expand the fungal tree of life.</title>
        <authorList>
            <person name="Ahrendt S.R."/>
            <person name="Quandt C.A."/>
            <person name="Ciobanu D."/>
            <person name="Clum A."/>
            <person name="Salamov A."/>
            <person name="Andreopoulos B."/>
            <person name="Cheng J.F."/>
            <person name="Woyke T."/>
            <person name="Pelin A."/>
            <person name="Henrissat B."/>
            <person name="Reynolds N.K."/>
            <person name="Benny G.L."/>
            <person name="Smith M.E."/>
            <person name="James T.Y."/>
            <person name="Grigoriev I.V."/>
        </authorList>
    </citation>
    <scope>NUCLEOTIDE SEQUENCE [LARGE SCALE GENOMIC DNA]</scope>
    <source>
        <strain evidence="5">ATCC 52028</strain>
    </source>
</reference>
<dbReference type="GO" id="GO:0005576">
    <property type="term" value="C:extracellular region"/>
    <property type="evidence" value="ECO:0007669"/>
    <property type="project" value="InterPro"/>
</dbReference>
<protein>
    <recommendedName>
        <fullName evidence="3">Killer toxin Kp4 domain-containing protein</fullName>
    </recommendedName>
</protein>
<dbReference type="Gene3D" id="3.30.430.10">
    <property type="entry name" value="Killer Toxin P4, subunit A"/>
    <property type="match status" value="1"/>
</dbReference>
<keyword evidence="2" id="KW-0732">Signal</keyword>
<evidence type="ECO:0000313" key="5">
    <source>
        <dbReference type="Proteomes" id="UP000268535"/>
    </source>
</evidence>